<gene>
    <name evidence="2" type="ORF">EDC18_10219</name>
</gene>
<name>A0A4R3MM57_9FIRM</name>
<reference evidence="2 3" key="1">
    <citation type="submission" date="2019-03" db="EMBL/GenBank/DDBJ databases">
        <title>Genomic Encyclopedia of Type Strains, Phase IV (KMG-IV): sequencing the most valuable type-strain genomes for metagenomic binning, comparative biology and taxonomic classification.</title>
        <authorList>
            <person name="Goeker M."/>
        </authorList>
    </citation>
    <scope>NUCLEOTIDE SEQUENCE [LARGE SCALE GENOMIC DNA]</scope>
    <source>
        <strain evidence="2 3">DSM 24629</strain>
    </source>
</reference>
<dbReference type="RefSeq" id="WP_165878449.1">
    <property type="nucleotide sequence ID" value="NZ_SMAL01000002.1"/>
</dbReference>
<dbReference type="GO" id="GO:0016887">
    <property type="term" value="F:ATP hydrolysis activity"/>
    <property type="evidence" value="ECO:0007669"/>
    <property type="project" value="InterPro"/>
</dbReference>
<dbReference type="Proteomes" id="UP000294902">
    <property type="component" value="Unassembled WGS sequence"/>
</dbReference>
<evidence type="ECO:0000313" key="3">
    <source>
        <dbReference type="Proteomes" id="UP000294902"/>
    </source>
</evidence>
<keyword evidence="3" id="KW-1185">Reference proteome</keyword>
<dbReference type="GO" id="GO:0005524">
    <property type="term" value="F:ATP binding"/>
    <property type="evidence" value="ECO:0007669"/>
    <property type="project" value="InterPro"/>
</dbReference>
<dbReference type="SUPFAM" id="SSF52540">
    <property type="entry name" value="P-loop containing nucleoside triphosphate hydrolases"/>
    <property type="match status" value="1"/>
</dbReference>
<dbReference type="InterPro" id="IPR027417">
    <property type="entry name" value="P-loop_NTPase"/>
</dbReference>
<organism evidence="2 3">
    <name type="scientific">Natranaerovirga pectinivora</name>
    <dbReference type="NCBI Taxonomy" id="682400"/>
    <lineage>
        <taxon>Bacteria</taxon>
        <taxon>Bacillati</taxon>
        <taxon>Bacillota</taxon>
        <taxon>Clostridia</taxon>
        <taxon>Lachnospirales</taxon>
        <taxon>Natranaerovirgaceae</taxon>
        <taxon>Natranaerovirga</taxon>
    </lineage>
</organism>
<dbReference type="InterPro" id="IPR003959">
    <property type="entry name" value="ATPase_AAA_core"/>
</dbReference>
<dbReference type="EMBL" id="SMAL01000002">
    <property type="protein sequence ID" value="TCT16005.1"/>
    <property type="molecule type" value="Genomic_DNA"/>
</dbReference>
<accession>A0A4R3MM57</accession>
<evidence type="ECO:0000259" key="1">
    <source>
        <dbReference type="Pfam" id="PF00004"/>
    </source>
</evidence>
<dbReference type="Gene3D" id="3.40.50.300">
    <property type="entry name" value="P-loop containing nucleotide triphosphate hydrolases"/>
    <property type="match status" value="1"/>
</dbReference>
<dbReference type="Pfam" id="PF00004">
    <property type="entry name" value="AAA"/>
    <property type="match status" value="1"/>
</dbReference>
<sequence length="205" mass="23611">MYILLEGMPGTGKTTIAKRLAQLTGSHYIKSVISESDFGNEIKKVRSQKLEKELELFFMSDLFLAELMVNKLLEKGSIIRDKSFNASLGHLHTHGFVNKDQNVINVLKSGYEQLKSYAVIPDLAVHLRYNEKKIRQNLDGKKDLSEIDQELINNFALYAKQDEEILKSLYSVYRREKVLVIECFSGSVEEMCQKILTEYKKRLDV</sequence>
<feature type="domain" description="ATPase AAA-type core" evidence="1">
    <location>
        <begin position="3"/>
        <end position="46"/>
    </location>
</feature>
<dbReference type="AlphaFoldDB" id="A0A4R3MM57"/>
<proteinExistence type="predicted"/>
<evidence type="ECO:0000313" key="2">
    <source>
        <dbReference type="EMBL" id="TCT16005.1"/>
    </source>
</evidence>
<comment type="caution">
    <text evidence="2">The sequence shown here is derived from an EMBL/GenBank/DDBJ whole genome shotgun (WGS) entry which is preliminary data.</text>
</comment>
<protein>
    <submittedName>
        <fullName evidence="2">AAA domain-containing protein</fullName>
    </submittedName>
</protein>